<dbReference type="GO" id="GO:0044208">
    <property type="term" value="P:'de novo' AMP biosynthetic process"/>
    <property type="evidence" value="ECO:0007669"/>
    <property type="project" value="UniProtKB-UniPathway"/>
</dbReference>
<comment type="function">
    <text evidence="9">Catalyzes two reactions in de novo purine nucleotide biosynthesis. Catalyzes the breakdown of 5-aminoimidazole- (N-succinylocarboxamide) ribotide (SAICAR or 2-[5-amino-1-(5-phospho-beta-D-ribosyl)imidazole-4-carboxamido]succinate) to 5-aminoimidazole-4-carboxamide ribotide (AICAR or 5-amino-1-(5-phospho-beta-D-ribosyl)imidazole-4-carboxamide) and fumarate, and of adenylosuccinate (ADS or N(6)-(1,2-dicarboxyethyl)-AMP) to adenosine monophosphate (AMP) and fumarate.</text>
</comment>
<keyword evidence="6 13" id="KW-0658">Purine biosynthesis</keyword>
<accession>N8WH34</accession>
<comment type="catalytic activity">
    <reaction evidence="11">
        <text>N(6)-(1,2-dicarboxyethyl)-AMP = fumarate + AMP</text>
        <dbReference type="Rhea" id="RHEA:16853"/>
        <dbReference type="ChEBI" id="CHEBI:29806"/>
        <dbReference type="ChEBI" id="CHEBI:57567"/>
        <dbReference type="ChEBI" id="CHEBI:456215"/>
        <dbReference type="EC" id="4.3.2.2"/>
    </reaction>
    <physiologicalReaction direction="left-to-right" evidence="11">
        <dbReference type="Rhea" id="RHEA:16854"/>
    </physiologicalReaction>
</comment>
<evidence type="ECO:0000256" key="7">
    <source>
        <dbReference type="ARBA" id="ARBA00023239"/>
    </source>
</evidence>
<comment type="catalytic activity">
    <reaction evidence="8">
        <text>(2S)-2-[5-amino-1-(5-phospho-beta-D-ribosyl)imidazole-4-carboxamido]succinate = 5-amino-1-(5-phospho-beta-D-ribosyl)imidazole-4-carboxamide + fumarate</text>
        <dbReference type="Rhea" id="RHEA:23920"/>
        <dbReference type="ChEBI" id="CHEBI:29806"/>
        <dbReference type="ChEBI" id="CHEBI:58443"/>
        <dbReference type="ChEBI" id="CHEBI:58475"/>
        <dbReference type="EC" id="4.3.2.2"/>
    </reaction>
    <physiologicalReaction direction="left-to-right" evidence="8">
        <dbReference type="Rhea" id="RHEA:23921"/>
    </physiologicalReaction>
</comment>
<protein>
    <recommendedName>
        <fullName evidence="5 12">Adenylosuccinate lyase</fullName>
        <shortName evidence="13">ASL</shortName>
        <ecNumber evidence="4 12">4.3.2.2</ecNumber>
    </recommendedName>
    <alternativeName>
        <fullName evidence="10 13">Adenylosuccinase</fullName>
    </alternativeName>
</protein>
<evidence type="ECO:0000256" key="5">
    <source>
        <dbReference type="ARBA" id="ARBA00017058"/>
    </source>
</evidence>
<dbReference type="AlphaFoldDB" id="N8WH34"/>
<comment type="pathway">
    <text evidence="2 13">Purine metabolism; AMP biosynthesis via de novo pathway; AMP from IMP: step 2/2.</text>
</comment>
<sequence>MNALTALSPLDGRYASKCDALRPFLSEFGLIHARVTVEVRWLQALANRAEIIEVAPFSNETNAALDAIVTNFSEEDANRIKEIERTTNHDVKAVEYFLKEKIANIDELKNAGEFIHFACTSEDINNLSHALMLKNGREVLVASMKQLLNAISALATTHAEQPMLSRTHGQTASPTTLGKEMANVAYRLARQIKQFENVELLGKINGAVGNYNAHLSAYPEIDWAAHAQAFVESLGLAFNPYTTQIEPHDYMAELFDALRRFNTILIDFNRDVWGYISLGYFKQKLKDGEVGSSTMPHKVNPIDFENSEGNLGIANAVLGHLGEKLPVSRWQRDLTDSTVLRNMGVGFAQSLIAFDACLKGVGKLELNAARLNEDLNQAQEVLAEPIQTVMRRYNVEKPYEKLKALTRGQAMTRDMMVNFVKGDELAQVPEDERTRLAELTPATYTGNAAEQAKQINDLISKI</sequence>
<dbReference type="CDD" id="cd01598">
    <property type="entry name" value="PurB"/>
    <property type="match status" value="1"/>
</dbReference>
<comment type="similarity">
    <text evidence="3 13">Belongs to the lyase 1 family. Adenylosuccinate lyase subfamily.</text>
</comment>
<dbReference type="UniPathway" id="UPA00075">
    <property type="reaction ID" value="UER00336"/>
</dbReference>
<organism evidence="16 17">
    <name type="scientific">Acinetobacter vivianii</name>
    <dbReference type="NCBI Taxonomy" id="1776742"/>
    <lineage>
        <taxon>Bacteria</taxon>
        <taxon>Pseudomonadati</taxon>
        <taxon>Pseudomonadota</taxon>
        <taxon>Gammaproteobacteria</taxon>
        <taxon>Moraxellales</taxon>
        <taxon>Moraxellaceae</taxon>
        <taxon>Acinetobacter</taxon>
    </lineage>
</organism>
<dbReference type="Proteomes" id="UP000013049">
    <property type="component" value="Unassembled WGS sequence"/>
</dbReference>
<name>N8WH34_9GAMM</name>
<dbReference type="FunFam" id="1.10.275.10:FF:000003">
    <property type="entry name" value="Adenylosuccinate lyase"/>
    <property type="match status" value="1"/>
</dbReference>
<gene>
    <name evidence="16" type="ORF">F971_00213</name>
</gene>
<feature type="domain" description="Fumarate lyase N-terminal" evidence="14">
    <location>
        <begin position="12"/>
        <end position="309"/>
    </location>
</feature>
<dbReference type="PANTHER" id="PTHR43411:SF1">
    <property type="entry name" value="ADENYLOSUCCINATE LYASE"/>
    <property type="match status" value="1"/>
</dbReference>
<dbReference type="InterPro" id="IPR047136">
    <property type="entry name" value="PurB_bact"/>
</dbReference>
<evidence type="ECO:0000256" key="3">
    <source>
        <dbReference type="ARBA" id="ARBA00008273"/>
    </source>
</evidence>
<dbReference type="EC" id="4.3.2.2" evidence="4 12"/>
<proteinExistence type="inferred from homology"/>
<dbReference type="Gene3D" id="1.20.200.10">
    <property type="entry name" value="Fumarase/aspartase (Central domain)"/>
    <property type="match status" value="1"/>
</dbReference>
<evidence type="ECO:0000259" key="15">
    <source>
        <dbReference type="Pfam" id="PF08328"/>
    </source>
</evidence>
<evidence type="ECO:0000256" key="9">
    <source>
        <dbReference type="ARBA" id="ARBA00025012"/>
    </source>
</evidence>
<dbReference type="InterPro" id="IPR024083">
    <property type="entry name" value="Fumarase/histidase_N"/>
</dbReference>
<dbReference type="eggNOG" id="COG0015">
    <property type="taxonomic scope" value="Bacteria"/>
</dbReference>
<dbReference type="Pfam" id="PF00206">
    <property type="entry name" value="Lyase_1"/>
    <property type="match status" value="1"/>
</dbReference>
<dbReference type="PRINTS" id="PR00149">
    <property type="entry name" value="FUMRATELYASE"/>
</dbReference>
<dbReference type="InterPro" id="IPR013539">
    <property type="entry name" value="PurB_C"/>
</dbReference>
<evidence type="ECO:0000256" key="10">
    <source>
        <dbReference type="ARBA" id="ARBA00030717"/>
    </source>
</evidence>
<comment type="caution">
    <text evidence="16">The sequence shown here is derived from an EMBL/GenBank/DDBJ whole genome shotgun (WGS) entry which is preliminary data.</text>
</comment>
<evidence type="ECO:0000313" key="17">
    <source>
        <dbReference type="Proteomes" id="UP000013049"/>
    </source>
</evidence>
<dbReference type="GO" id="GO:0006189">
    <property type="term" value="P:'de novo' IMP biosynthetic process"/>
    <property type="evidence" value="ECO:0007669"/>
    <property type="project" value="UniProtKB-UniPathway"/>
</dbReference>
<dbReference type="EMBL" id="APPC01000001">
    <property type="protein sequence ID" value="ENU94314.1"/>
    <property type="molecule type" value="Genomic_DNA"/>
</dbReference>
<dbReference type="PATRIC" id="fig|1217712.3.peg.204"/>
<dbReference type="GO" id="GO:0004018">
    <property type="term" value="F:N6-(1,2-dicarboxyethyl)AMP AMP-lyase (fumarate-forming) activity"/>
    <property type="evidence" value="ECO:0007669"/>
    <property type="project" value="UniProtKB-UniRule"/>
</dbReference>
<evidence type="ECO:0000256" key="8">
    <source>
        <dbReference type="ARBA" id="ARBA00024477"/>
    </source>
</evidence>
<dbReference type="SUPFAM" id="SSF48557">
    <property type="entry name" value="L-aspartase-like"/>
    <property type="match status" value="1"/>
</dbReference>
<evidence type="ECO:0000256" key="13">
    <source>
        <dbReference type="RuleBase" id="RU361172"/>
    </source>
</evidence>
<evidence type="ECO:0000259" key="14">
    <source>
        <dbReference type="Pfam" id="PF00206"/>
    </source>
</evidence>
<reference evidence="16 17" key="1">
    <citation type="submission" date="2013-02" db="EMBL/GenBank/DDBJ databases">
        <title>The Genome Sequence of Acinetobacter sp. NIPH 758.</title>
        <authorList>
            <consortium name="The Broad Institute Genome Sequencing Platform"/>
            <consortium name="The Broad Institute Genome Sequencing Center for Infectious Disease"/>
            <person name="Cerqueira G."/>
            <person name="Feldgarden M."/>
            <person name="Courvalin P."/>
            <person name="Perichon B."/>
            <person name="Grillot-Courvalin C."/>
            <person name="Clermont D."/>
            <person name="Rocha E."/>
            <person name="Yoon E.-J."/>
            <person name="Nemec A."/>
            <person name="Walker B."/>
            <person name="Young S.K."/>
            <person name="Zeng Q."/>
            <person name="Gargeya S."/>
            <person name="Fitzgerald M."/>
            <person name="Haas B."/>
            <person name="Abouelleil A."/>
            <person name="Alvarado L."/>
            <person name="Arachchi H.M."/>
            <person name="Berlin A.M."/>
            <person name="Chapman S.B."/>
            <person name="Dewar J."/>
            <person name="Goldberg J."/>
            <person name="Griggs A."/>
            <person name="Gujja S."/>
            <person name="Hansen M."/>
            <person name="Howarth C."/>
            <person name="Imamovic A."/>
            <person name="Larimer J."/>
            <person name="McCowan C."/>
            <person name="Murphy C."/>
            <person name="Neiman D."/>
            <person name="Pearson M."/>
            <person name="Priest M."/>
            <person name="Roberts A."/>
            <person name="Saif S."/>
            <person name="Shea T."/>
            <person name="Sisk P."/>
            <person name="Sykes S."/>
            <person name="Wortman J."/>
            <person name="Nusbaum C."/>
            <person name="Birren B."/>
        </authorList>
    </citation>
    <scope>NUCLEOTIDE SEQUENCE [LARGE SCALE GENOMIC DNA]</scope>
    <source>
        <strain evidence="16 17">NIPH 758</strain>
    </source>
</reference>
<evidence type="ECO:0000256" key="12">
    <source>
        <dbReference type="NCBIfam" id="TIGR00928"/>
    </source>
</evidence>
<evidence type="ECO:0000256" key="11">
    <source>
        <dbReference type="ARBA" id="ARBA00049115"/>
    </source>
</evidence>
<evidence type="ECO:0000256" key="4">
    <source>
        <dbReference type="ARBA" id="ARBA00012339"/>
    </source>
</evidence>
<dbReference type="NCBIfam" id="NF006764">
    <property type="entry name" value="PRK09285.1"/>
    <property type="match status" value="1"/>
</dbReference>
<dbReference type="FunFam" id="1.20.200.10:FF:000004">
    <property type="entry name" value="Adenylosuccinate lyase"/>
    <property type="match status" value="1"/>
</dbReference>
<evidence type="ECO:0000256" key="1">
    <source>
        <dbReference type="ARBA" id="ARBA00004706"/>
    </source>
</evidence>
<evidence type="ECO:0000256" key="2">
    <source>
        <dbReference type="ARBA" id="ARBA00004734"/>
    </source>
</evidence>
<dbReference type="InterPro" id="IPR000362">
    <property type="entry name" value="Fumarate_lyase_fam"/>
</dbReference>
<dbReference type="PANTHER" id="PTHR43411">
    <property type="entry name" value="ADENYLOSUCCINATE LYASE"/>
    <property type="match status" value="1"/>
</dbReference>
<dbReference type="InterPro" id="IPR004769">
    <property type="entry name" value="Pur_lyase"/>
</dbReference>
<dbReference type="HOGENOM" id="CLU_025566_2_0_6"/>
<dbReference type="InterPro" id="IPR008948">
    <property type="entry name" value="L-Aspartase-like"/>
</dbReference>
<keyword evidence="7 13" id="KW-0456">Lyase</keyword>
<feature type="domain" description="Adenylosuccinate lyase PurB C-terminal" evidence="15">
    <location>
        <begin position="328"/>
        <end position="445"/>
    </location>
</feature>
<dbReference type="GO" id="GO:0005829">
    <property type="term" value="C:cytosol"/>
    <property type="evidence" value="ECO:0007669"/>
    <property type="project" value="TreeGrafter"/>
</dbReference>
<dbReference type="InterPro" id="IPR022761">
    <property type="entry name" value="Fumarate_lyase_N"/>
</dbReference>
<dbReference type="UniPathway" id="UPA00074">
    <property type="reaction ID" value="UER00132"/>
</dbReference>
<dbReference type="GO" id="GO:0070626">
    <property type="term" value="F:(S)-2-(5-amino-1-(5-phospho-D-ribosyl)imidazole-4-carboxamido) succinate lyase (fumarate-forming) activity"/>
    <property type="evidence" value="ECO:0007669"/>
    <property type="project" value="RHEA"/>
</dbReference>
<dbReference type="Gene3D" id="1.10.275.10">
    <property type="entry name" value="Fumarase/aspartase (N-terminal domain)"/>
    <property type="match status" value="1"/>
</dbReference>
<dbReference type="InterPro" id="IPR020557">
    <property type="entry name" value="Fumarate_lyase_CS"/>
</dbReference>
<dbReference type="NCBIfam" id="TIGR00928">
    <property type="entry name" value="purB"/>
    <property type="match status" value="1"/>
</dbReference>
<comment type="pathway">
    <text evidence="1 13">Purine metabolism; IMP biosynthesis via de novo pathway; 5-amino-1-(5-phospho-D-ribosyl)imidazole-4-carboxamide from 5-amino-1-(5-phospho-D-ribosyl)imidazole-4-carboxylate: step 2/2.</text>
</comment>
<dbReference type="Pfam" id="PF08328">
    <property type="entry name" value="ASL_C"/>
    <property type="match status" value="1"/>
</dbReference>
<evidence type="ECO:0000313" key="16">
    <source>
        <dbReference type="EMBL" id="ENU94314.1"/>
    </source>
</evidence>
<dbReference type="PROSITE" id="PS00163">
    <property type="entry name" value="FUMARATE_LYASES"/>
    <property type="match status" value="1"/>
</dbReference>
<dbReference type="RefSeq" id="WP_004770484.1">
    <property type="nucleotide sequence ID" value="NZ_KB849356.1"/>
</dbReference>
<dbReference type="Gene3D" id="1.10.40.30">
    <property type="entry name" value="Fumarase/aspartase (C-terminal domain)"/>
    <property type="match status" value="1"/>
</dbReference>
<evidence type="ECO:0000256" key="6">
    <source>
        <dbReference type="ARBA" id="ARBA00022755"/>
    </source>
</evidence>